<protein>
    <recommendedName>
        <fullName evidence="9">Histidinol-phosphate aminotransferase</fullName>
        <ecNumber evidence="9">2.6.1.9</ecNumber>
    </recommendedName>
    <alternativeName>
        <fullName evidence="9">Imidazole acetol-phosphate transaminase</fullName>
    </alternativeName>
</protein>
<dbReference type="InterPro" id="IPR015422">
    <property type="entry name" value="PyrdxlP-dep_Trfase_small"/>
</dbReference>
<keyword evidence="12" id="KW-1185">Reference proteome</keyword>
<dbReference type="InterPro" id="IPR015424">
    <property type="entry name" value="PyrdxlP-dep_Trfase"/>
</dbReference>
<dbReference type="InterPro" id="IPR015421">
    <property type="entry name" value="PyrdxlP-dep_Trfase_major"/>
</dbReference>
<dbReference type="EC" id="2.6.1.9" evidence="9"/>
<feature type="domain" description="Aminotransferase class I/classII large" evidence="10">
    <location>
        <begin position="84"/>
        <end position="407"/>
    </location>
</feature>
<keyword evidence="6 9" id="KW-0808">Transferase</keyword>
<comment type="cofactor">
    <cofactor evidence="1 9">
        <name>pyridoxal 5'-phosphate</name>
        <dbReference type="ChEBI" id="CHEBI:597326"/>
    </cofactor>
</comment>
<dbReference type="Proteomes" id="UP000616499">
    <property type="component" value="Unassembled WGS sequence"/>
</dbReference>
<evidence type="ECO:0000256" key="4">
    <source>
        <dbReference type="ARBA" id="ARBA00011738"/>
    </source>
</evidence>
<dbReference type="PROSITE" id="PS00599">
    <property type="entry name" value="AA_TRANSFER_CLASS_2"/>
    <property type="match status" value="1"/>
</dbReference>
<dbReference type="Pfam" id="PF00155">
    <property type="entry name" value="Aminotran_1_2"/>
    <property type="match status" value="1"/>
</dbReference>
<keyword evidence="9" id="KW-0028">Amino-acid biosynthesis</keyword>
<dbReference type="InterPro" id="IPR004839">
    <property type="entry name" value="Aminotransferase_I/II_large"/>
</dbReference>
<dbReference type="SUPFAM" id="SSF53383">
    <property type="entry name" value="PLP-dependent transferases"/>
    <property type="match status" value="1"/>
</dbReference>
<accession>A0ABQ2GNL4</accession>
<dbReference type="Gene3D" id="3.90.1150.10">
    <property type="entry name" value="Aspartate Aminotransferase, domain 1"/>
    <property type="match status" value="1"/>
</dbReference>
<dbReference type="InterPro" id="IPR001917">
    <property type="entry name" value="Aminotrans_II_pyridoxalP_BS"/>
</dbReference>
<gene>
    <name evidence="11" type="primary">hisC2</name>
    <name evidence="9" type="synonym">hisC</name>
    <name evidence="11" type="ORF">GCM10009425_13160</name>
</gene>
<evidence type="ECO:0000256" key="1">
    <source>
        <dbReference type="ARBA" id="ARBA00001933"/>
    </source>
</evidence>
<comment type="subunit">
    <text evidence="4 9">Homodimer.</text>
</comment>
<evidence type="ECO:0000259" key="10">
    <source>
        <dbReference type="Pfam" id="PF00155"/>
    </source>
</evidence>
<comment type="similarity">
    <text evidence="3 9">Belongs to the class-II pyridoxal-phosphate-dependent aminotransferase family. Histidinol-phosphate aminotransferase subfamily.</text>
</comment>
<comment type="caution">
    <text evidence="11">The sequence shown here is derived from an EMBL/GenBank/DDBJ whole genome shotgun (WGS) entry which is preliminary data.</text>
</comment>
<dbReference type="HAMAP" id="MF_01023">
    <property type="entry name" value="HisC_aminotrans_2"/>
    <property type="match status" value="1"/>
</dbReference>
<keyword evidence="5 9" id="KW-0032">Aminotransferase</keyword>
<evidence type="ECO:0000313" key="11">
    <source>
        <dbReference type="EMBL" id="GGM03209.1"/>
    </source>
</evidence>
<keyword evidence="9" id="KW-0368">Histidine biosynthesis</keyword>
<dbReference type="PANTHER" id="PTHR43643">
    <property type="entry name" value="HISTIDINOL-PHOSPHATE AMINOTRANSFERASE 2"/>
    <property type="match status" value="1"/>
</dbReference>
<comment type="pathway">
    <text evidence="2 9">Amino-acid biosynthesis; L-histidine biosynthesis; L-histidine from 5-phospho-alpha-D-ribose 1-diphosphate: step 7/9.</text>
</comment>
<dbReference type="NCBIfam" id="TIGR01141">
    <property type="entry name" value="hisC"/>
    <property type="match status" value="1"/>
</dbReference>
<dbReference type="GO" id="GO:0008483">
    <property type="term" value="F:transaminase activity"/>
    <property type="evidence" value="ECO:0007669"/>
    <property type="project" value="UniProtKB-KW"/>
</dbReference>
<proteinExistence type="inferred from homology"/>
<dbReference type="Gene3D" id="3.40.640.10">
    <property type="entry name" value="Type I PLP-dependent aspartate aminotransferase-like (Major domain)"/>
    <property type="match status" value="1"/>
</dbReference>
<feature type="modified residue" description="N6-(pyridoxal phosphate)lysine" evidence="9">
    <location>
        <position position="275"/>
    </location>
</feature>
<keyword evidence="7 9" id="KW-0663">Pyridoxal phosphate</keyword>
<dbReference type="CDD" id="cd00609">
    <property type="entry name" value="AAT_like"/>
    <property type="match status" value="1"/>
</dbReference>
<reference evidence="12" key="1">
    <citation type="journal article" date="2019" name="Int. J. Syst. Evol. Microbiol.">
        <title>The Global Catalogue of Microorganisms (GCM) 10K type strain sequencing project: providing services to taxonomists for standard genome sequencing and annotation.</title>
        <authorList>
            <consortium name="The Broad Institute Genomics Platform"/>
            <consortium name="The Broad Institute Genome Sequencing Center for Infectious Disease"/>
            <person name="Wu L."/>
            <person name="Ma J."/>
        </authorList>
    </citation>
    <scope>NUCLEOTIDE SEQUENCE [LARGE SCALE GENOMIC DNA]</scope>
    <source>
        <strain evidence="12">JCM 13501</strain>
    </source>
</reference>
<dbReference type="PANTHER" id="PTHR43643:SF3">
    <property type="entry name" value="HISTIDINOL-PHOSPHATE AMINOTRANSFERASE"/>
    <property type="match status" value="1"/>
</dbReference>
<evidence type="ECO:0000313" key="12">
    <source>
        <dbReference type="Proteomes" id="UP000616499"/>
    </source>
</evidence>
<sequence>MSPVHIDALLLSNPAIVGWAPMAAWSTMAPIHLDGAGKSGHYEVTMSCDFLAQALPGVQKLSPYVPGKPVDELARELGLDPQRIVKLASNENPLGPSPKAIEAIKAELAELTRYPDGNGFELKQKIAKRCAASIEQVTLGNGSNDILELAARAYLAPGLNAVFSEHAFAVYPLVTQAVGAEGRAVPAVSWGHDLNAMLKAIDKNTRIVFLANPNNPTGTWFGPQALAAFLKAVPEHVLVVLDEAYIEYAEGNELPDGLSYLASHSNLLISRTFSKAYGLASLRVGYAVSSVQIADVLNRVRQPFNVNSLALAAACASMDDVEYLERSRQANDEGMAQLERGFQDLELSWIPSKGNFIAVDLGRPAAPIYQALLEEGVIVRPVIGYGMPTFLRVSIGTKDENSRFLGALAKVLARG</sequence>
<evidence type="ECO:0000256" key="6">
    <source>
        <dbReference type="ARBA" id="ARBA00022679"/>
    </source>
</evidence>
<evidence type="ECO:0000256" key="8">
    <source>
        <dbReference type="ARBA" id="ARBA00047481"/>
    </source>
</evidence>
<comment type="catalytic activity">
    <reaction evidence="8 9">
        <text>L-histidinol phosphate + 2-oxoglutarate = 3-(imidazol-4-yl)-2-oxopropyl phosphate + L-glutamate</text>
        <dbReference type="Rhea" id="RHEA:23744"/>
        <dbReference type="ChEBI" id="CHEBI:16810"/>
        <dbReference type="ChEBI" id="CHEBI:29985"/>
        <dbReference type="ChEBI" id="CHEBI:57766"/>
        <dbReference type="ChEBI" id="CHEBI:57980"/>
        <dbReference type="EC" id="2.6.1.9"/>
    </reaction>
</comment>
<organism evidence="11 12">
    <name type="scientific">Pseudomonas asuensis</name>
    <dbReference type="NCBI Taxonomy" id="1825787"/>
    <lineage>
        <taxon>Bacteria</taxon>
        <taxon>Pseudomonadati</taxon>
        <taxon>Pseudomonadota</taxon>
        <taxon>Gammaproteobacteria</taxon>
        <taxon>Pseudomonadales</taxon>
        <taxon>Pseudomonadaceae</taxon>
        <taxon>Pseudomonas</taxon>
    </lineage>
</organism>
<evidence type="ECO:0000256" key="5">
    <source>
        <dbReference type="ARBA" id="ARBA00022576"/>
    </source>
</evidence>
<dbReference type="EMBL" id="BMNW01000002">
    <property type="protein sequence ID" value="GGM03209.1"/>
    <property type="molecule type" value="Genomic_DNA"/>
</dbReference>
<dbReference type="InterPro" id="IPR050106">
    <property type="entry name" value="HistidinolP_aminotransfase"/>
</dbReference>
<evidence type="ECO:0000256" key="7">
    <source>
        <dbReference type="ARBA" id="ARBA00022898"/>
    </source>
</evidence>
<evidence type="ECO:0000256" key="3">
    <source>
        <dbReference type="ARBA" id="ARBA00007970"/>
    </source>
</evidence>
<evidence type="ECO:0000256" key="9">
    <source>
        <dbReference type="HAMAP-Rule" id="MF_01023"/>
    </source>
</evidence>
<dbReference type="InterPro" id="IPR005861">
    <property type="entry name" value="HisP_aminotrans"/>
</dbReference>
<evidence type="ECO:0000256" key="2">
    <source>
        <dbReference type="ARBA" id="ARBA00005011"/>
    </source>
</evidence>
<name>A0ABQ2GNL4_9PSED</name>